<accession>A0AAW0JPQ0</accession>
<dbReference type="Proteomes" id="UP001488838">
    <property type="component" value="Unassembled WGS sequence"/>
</dbReference>
<name>A0AAW0JPQ0_MYOGA</name>
<comment type="caution">
    <text evidence="1">The sequence shown here is derived from an EMBL/GenBank/DDBJ whole genome shotgun (WGS) entry which is preliminary data.</text>
</comment>
<dbReference type="EMBL" id="JBBHLL010000028">
    <property type="protein sequence ID" value="KAK7828051.1"/>
    <property type="molecule type" value="Genomic_DNA"/>
</dbReference>
<keyword evidence="2" id="KW-1185">Reference proteome</keyword>
<evidence type="ECO:0000313" key="1">
    <source>
        <dbReference type="EMBL" id="KAK7828051.1"/>
    </source>
</evidence>
<gene>
    <name evidence="1" type="ORF">U0070_013677</name>
</gene>
<organism evidence="1 2">
    <name type="scientific">Myodes glareolus</name>
    <name type="common">Bank vole</name>
    <name type="synonym">Clethrionomys glareolus</name>
    <dbReference type="NCBI Taxonomy" id="447135"/>
    <lineage>
        <taxon>Eukaryota</taxon>
        <taxon>Metazoa</taxon>
        <taxon>Chordata</taxon>
        <taxon>Craniata</taxon>
        <taxon>Vertebrata</taxon>
        <taxon>Euteleostomi</taxon>
        <taxon>Mammalia</taxon>
        <taxon>Eutheria</taxon>
        <taxon>Euarchontoglires</taxon>
        <taxon>Glires</taxon>
        <taxon>Rodentia</taxon>
        <taxon>Myomorpha</taxon>
        <taxon>Muroidea</taxon>
        <taxon>Cricetidae</taxon>
        <taxon>Arvicolinae</taxon>
        <taxon>Myodes</taxon>
    </lineage>
</organism>
<dbReference type="AlphaFoldDB" id="A0AAW0JPQ0"/>
<protein>
    <submittedName>
        <fullName evidence="1">Uncharacterized protein</fullName>
    </submittedName>
</protein>
<sequence length="80" mass="8891">MVNVAECLWSADTLGHPHDRSDHTRLRMFLIRCPTQALGSWQGQCMGVGSTLANHWSCGADRPHLNPLSLCDILMTSVWS</sequence>
<evidence type="ECO:0000313" key="2">
    <source>
        <dbReference type="Proteomes" id="UP001488838"/>
    </source>
</evidence>
<reference evidence="1 2" key="1">
    <citation type="journal article" date="2023" name="bioRxiv">
        <title>Conserved and derived expression patterns and positive selection on dental genes reveal complex evolutionary context of ever-growing rodent molars.</title>
        <authorList>
            <person name="Calamari Z.T."/>
            <person name="Song A."/>
            <person name="Cohen E."/>
            <person name="Akter M."/>
            <person name="Roy R.D."/>
            <person name="Hallikas O."/>
            <person name="Christensen M.M."/>
            <person name="Li P."/>
            <person name="Marangoni P."/>
            <person name="Jernvall J."/>
            <person name="Klein O.D."/>
        </authorList>
    </citation>
    <scope>NUCLEOTIDE SEQUENCE [LARGE SCALE GENOMIC DNA]</scope>
    <source>
        <strain evidence="1">V071</strain>
    </source>
</reference>
<proteinExistence type="predicted"/>